<feature type="domain" description="TTHB210-like" evidence="2">
    <location>
        <begin position="71"/>
        <end position="122"/>
    </location>
</feature>
<dbReference type="Proteomes" id="UP000319848">
    <property type="component" value="Unassembled WGS sequence"/>
</dbReference>
<dbReference type="OrthoDB" id="2867208at2"/>
<dbReference type="InterPro" id="IPR040832">
    <property type="entry name" value="TTHB210-like_dom"/>
</dbReference>
<evidence type="ECO:0000256" key="1">
    <source>
        <dbReference type="SAM" id="SignalP"/>
    </source>
</evidence>
<dbReference type="AlphaFoldDB" id="V6RZ26"/>
<feature type="signal peptide" evidence="1">
    <location>
        <begin position="1"/>
        <end position="20"/>
    </location>
</feature>
<sequence length="278" mass="31432">MKKKFLVGKIILLILTFALVSCEKEEFTEAGNNKTYNEEVKADSKGNLVTVFKGREVRLGEGMVRSWISVDANGYPREIGVEFTPEALKGLPLNSGHENTIVLPLHLKARELTPFDHIGLNWNPTGHDPQGVFTVPHFDVHFYMISVAERNAIPEWSLNSDAAFNNYPAKGHMPMDYITLPGAIGAEPQMGKHWLPSNLGAYLPFSKIMILGTYDGQFIFVEPMVTLQTLNNIRASMEFPYSQPDFFDVPGNYPTRYNIYLDPKTQNRYITLSEFVPR</sequence>
<keyword evidence="1" id="KW-0732">Signal</keyword>
<proteinExistence type="predicted"/>
<feature type="chain" id="PRO_5030178656" description="TTHB210-like domain-containing protein" evidence="1">
    <location>
        <begin position="21"/>
        <end position="278"/>
    </location>
</feature>
<dbReference type="InterPro" id="IPR033786">
    <property type="entry name" value="TTHB210-like"/>
</dbReference>
<dbReference type="CDD" id="cd11669">
    <property type="entry name" value="TTHB210-like"/>
    <property type="match status" value="1"/>
</dbReference>
<reference evidence="3 4" key="1">
    <citation type="journal article" date="2015" name="Stand. Genomic Sci.">
        <title>Genomic Encyclopedia of Bacterial and Archaeal Type Strains, Phase III: the genomes of soil and plant-associated and newly described type strains.</title>
        <authorList>
            <person name="Whitman W.B."/>
            <person name="Woyke T."/>
            <person name="Klenk H.P."/>
            <person name="Zhou Y."/>
            <person name="Lilburn T.G."/>
            <person name="Beck B.J."/>
            <person name="De Vos P."/>
            <person name="Vandamme P."/>
            <person name="Eisen J.A."/>
            <person name="Garrity G."/>
            <person name="Hugenholtz P."/>
            <person name="Kyrpides N.C."/>
        </authorList>
    </citation>
    <scope>NUCLEOTIDE SEQUENCE [LARGE SCALE GENOMIC DNA]</scope>
    <source>
        <strain evidence="3 4">CGMCC 1.7270</strain>
    </source>
</reference>
<gene>
    <name evidence="3" type="ORF">IP98_02574</name>
</gene>
<comment type="caution">
    <text evidence="3">The sequence shown here is derived from an EMBL/GenBank/DDBJ whole genome shotgun (WGS) entry which is preliminary data.</text>
</comment>
<dbReference type="STRING" id="1341154.FCR2A7T_18830"/>
<evidence type="ECO:0000313" key="4">
    <source>
        <dbReference type="Proteomes" id="UP000319848"/>
    </source>
</evidence>
<dbReference type="EMBL" id="VLKQ01000013">
    <property type="protein sequence ID" value="TWI09218.1"/>
    <property type="molecule type" value="Genomic_DNA"/>
</dbReference>
<evidence type="ECO:0000313" key="3">
    <source>
        <dbReference type="EMBL" id="TWI09218.1"/>
    </source>
</evidence>
<dbReference type="Pfam" id="PF18197">
    <property type="entry name" value="TTHB210-like"/>
    <property type="match status" value="1"/>
</dbReference>
<protein>
    <recommendedName>
        <fullName evidence="2">TTHB210-like domain-containing protein</fullName>
    </recommendedName>
</protein>
<accession>V6RZ26</accession>
<organism evidence="3 4">
    <name type="scientific">Flavobacterium cauense R2A-7</name>
    <dbReference type="NCBI Taxonomy" id="1341154"/>
    <lineage>
        <taxon>Bacteria</taxon>
        <taxon>Pseudomonadati</taxon>
        <taxon>Bacteroidota</taxon>
        <taxon>Flavobacteriia</taxon>
        <taxon>Flavobacteriales</taxon>
        <taxon>Flavobacteriaceae</taxon>
        <taxon>Flavobacterium</taxon>
    </lineage>
</organism>
<dbReference type="PROSITE" id="PS51257">
    <property type="entry name" value="PROKAR_LIPOPROTEIN"/>
    <property type="match status" value="1"/>
</dbReference>
<keyword evidence="4" id="KW-1185">Reference proteome</keyword>
<name>V6RZ26_9FLAO</name>
<dbReference type="RefSeq" id="WP_023571003.1">
    <property type="nucleotide sequence ID" value="NZ_AVBI01000016.1"/>
</dbReference>
<evidence type="ECO:0000259" key="2">
    <source>
        <dbReference type="Pfam" id="PF18197"/>
    </source>
</evidence>